<sequence>MDFFSRGYNALVGEGKNYQQDPVQTIQKLSDRVYASTLIEDKRAAVLGLKGLSREYKQLVGKEAIPPLLNVLQEESEDPNLIKSTLETLNNLIAFDQNDEPRDLSTIHARKIVENDSHISKVLELIGDQDFYIRYNALQQLTLLFAQLSELLISKILVSPTGVGRFVDLLVDPREIIRNECVQLLILMTEKNAEIQKILVFENTFEKLFNIITDEGGVGGNIMVQDCLQLLYNLLAFNTSNQKYFRETSCIQKLPELVKFEPPQTELAGYSPEVSFWKEQHIENMFVLLKIVRMLVQPENVDTSVNQTIMQQYGMISPLLQLSLSIEVPSTIRGLALCSIGDIIQSNLQNQFLFQRTLITAQSEEEVEQFEHNQIDTDASKGLKKSVSEPAALVIARLAIGIRPFEMSEESYFVVRNSAAYLIKSFLKDNPDARISVAATFTPPPIDESVEDAESILSLGSLLVSIMAMPLEGLTQIEAIRIWHATSIFSLLLCDDDVCKKLALKTSVESYNDSPDVPLLVALSFQAIQSLKLWNVESGANKSPVPSFSSEGKENFLCIQFLCALCIWTVNSPESVSALLSNKEFILFLTEIITEPNPKKTVLSGVAAFLFGIIYEFNSSSSTNIKIDELYLILSKRIGIDNLLLRLTKLNDSQEIHNAFSNSFDNLIFLNNDSVPVVFDSSFANLLRDHINQTKSFLKKTPDMIKKLHENSKLNGTSQNLKSQNADQNAKNSGRSSKGQESESAGKETEKLKAMNEELLFSLDKLKIVSTQHQKESEELKLQVDSINAQWEEKFFLLQNELQFAKSRILELESLLESSNERALDGPRSDFPGDGNSEVLALEEKFSALEMEHDDLLALLADQDAQCKEYRNMLRQLGQEIPPSDSED</sequence>
<comment type="caution">
    <text evidence="8">The sequence shown here is derived from an EMBL/GenBank/DDBJ whole genome shotgun (WGS) entry which is preliminary data.</text>
</comment>
<evidence type="ECO:0000256" key="5">
    <source>
        <dbReference type="SAM" id="Coils"/>
    </source>
</evidence>
<dbReference type="AlphaFoldDB" id="A0A2T9YI41"/>
<dbReference type="EMBL" id="MBFS01002830">
    <property type="protein sequence ID" value="PVU91954.1"/>
    <property type="molecule type" value="Genomic_DNA"/>
</dbReference>
<feature type="coiled-coil region" evidence="5">
    <location>
        <begin position="763"/>
        <end position="822"/>
    </location>
</feature>
<evidence type="ECO:0000256" key="2">
    <source>
        <dbReference type="ARBA" id="ARBA00023034"/>
    </source>
</evidence>
<reference evidence="8 9" key="1">
    <citation type="journal article" date="2018" name="MBio">
        <title>Comparative Genomics Reveals the Core Gene Toolbox for the Fungus-Insect Symbiosis.</title>
        <authorList>
            <person name="Wang Y."/>
            <person name="Stata M."/>
            <person name="Wang W."/>
            <person name="Stajich J.E."/>
            <person name="White M.M."/>
            <person name="Moncalvo J.M."/>
        </authorList>
    </citation>
    <scope>NUCLEOTIDE SEQUENCE [LARGE SCALE GENOMIC DNA]</scope>
    <source>
        <strain evidence="8 9">SC-DP-2</strain>
    </source>
</reference>
<dbReference type="STRING" id="133381.A0A2T9YI41"/>
<keyword evidence="3 5" id="KW-0175">Coiled coil</keyword>
<dbReference type="GO" id="GO:0006888">
    <property type="term" value="P:endoplasmic reticulum to Golgi vesicle-mediated transport"/>
    <property type="evidence" value="ECO:0007669"/>
    <property type="project" value="TreeGrafter"/>
</dbReference>
<comment type="subcellular location">
    <subcellularLocation>
        <location evidence="1">Golgi apparatus</location>
    </subcellularLocation>
</comment>
<dbReference type="Pfam" id="PF04869">
    <property type="entry name" value="Uso1_p115_head"/>
    <property type="match status" value="1"/>
</dbReference>
<dbReference type="GO" id="GO:0048211">
    <property type="term" value="P:Golgi vesicle docking"/>
    <property type="evidence" value="ECO:0007669"/>
    <property type="project" value="TreeGrafter"/>
</dbReference>
<dbReference type="InterPro" id="IPR011989">
    <property type="entry name" value="ARM-like"/>
</dbReference>
<organism evidence="8 9">
    <name type="scientific">Smittium megazygosporum</name>
    <dbReference type="NCBI Taxonomy" id="133381"/>
    <lineage>
        <taxon>Eukaryota</taxon>
        <taxon>Fungi</taxon>
        <taxon>Fungi incertae sedis</taxon>
        <taxon>Zoopagomycota</taxon>
        <taxon>Kickxellomycotina</taxon>
        <taxon>Harpellomycetes</taxon>
        <taxon>Harpellales</taxon>
        <taxon>Legeriomycetaceae</taxon>
        <taxon>Smittium</taxon>
    </lineage>
</organism>
<dbReference type="GO" id="GO:0006886">
    <property type="term" value="P:intracellular protein transport"/>
    <property type="evidence" value="ECO:0007669"/>
    <property type="project" value="InterPro"/>
</dbReference>
<feature type="region of interest" description="Disordered" evidence="6">
    <location>
        <begin position="712"/>
        <end position="750"/>
    </location>
</feature>
<evidence type="ECO:0000256" key="4">
    <source>
        <dbReference type="PROSITE-ProRule" id="PRU00259"/>
    </source>
</evidence>
<dbReference type="InterPro" id="IPR000225">
    <property type="entry name" value="Armadillo"/>
</dbReference>
<dbReference type="PANTHER" id="PTHR10013">
    <property type="entry name" value="GENERAL VESICULAR TRANSPORT FACTOR P115"/>
    <property type="match status" value="1"/>
</dbReference>
<evidence type="ECO:0000313" key="8">
    <source>
        <dbReference type="EMBL" id="PVU91954.1"/>
    </source>
</evidence>
<dbReference type="GO" id="GO:0000139">
    <property type="term" value="C:Golgi membrane"/>
    <property type="evidence" value="ECO:0007669"/>
    <property type="project" value="InterPro"/>
</dbReference>
<dbReference type="PANTHER" id="PTHR10013:SF0">
    <property type="entry name" value="GENERAL VESICULAR TRANSPORT FACTOR P115"/>
    <property type="match status" value="1"/>
</dbReference>
<evidence type="ECO:0000256" key="3">
    <source>
        <dbReference type="ARBA" id="ARBA00023054"/>
    </source>
</evidence>
<dbReference type="InterPro" id="IPR024095">
    <property type="entry name" value="Vesicle_P115"/>
</dbReference>
<evidence type="ECO:0000313" key="9">
    <source>
        <dbReference type="Proteomes" id="UP000245609"/>
    </source>
</evidence>
<dbReference type="GO" id="GO:0048280">
    <property type="term" value="P:vesicle fusion with Golgi apparatus"/>
    <property type="evidence" value="ECO:0007669"/>
    <property type="project" value="InterPro"/>
</dbReference>
<dbReference type="GO" id="GO:0012507">
    <property type="term" value="C:ER to Golgi transport vesicle membrane"/>
    <property type="evidence" value="ECO:0007669"/>
    <property type="project" value="TreeGrafter"/>
</dbReference>
<dbReference type="SUPFAM" id="SSF48371">
    <property type="entry name" value="ARM repeat"/>
    <property type="match status" value="1"/>
</dbReference>
<dbReference type="GO" id="GO:0005783">
    <property type="term" value="C:endoplasmic reticulum"/>
    <property type="evidence" value="ECO:0007669"/>
    <property type="project" value="TreeGrafter"/>
</dbReference>
<proteinExistence type="predicted"/>
<dbReference type="Proteomes" id="UP000245609">
    <property type="component" value="Unassembled WGS sequence"/>
</dbReference>
<evidence type="ECO:0000256" key="6">
    <source>
        <dbReference type="SAM" id="MobiDB-lite"/>
    </source>
</evidence>
<evidence type="ECO:0000256" key="1">
    <source>
        <dbReference type="ARBA" id="ARBA00004555"/>
    </source>
</evidence>
<evidence type="ECO:0000259" key="7">
    <source>
        <dbReference type="Pfam" id="PF04869"/>
    </source>
</evidence>
<feature type="repeat" description="ARM" evidence="4">
    <location>
        <begin position="63"/>
        <end position="100"/>
    </location>
</feature>
<dbReference type="InterPro" id="IPR016024">
    <property type="entry name" value="ARM-type_fold"/>
</dbReference>
<dbReference type="PROSITE" id="PS50176">
    <property type="entry name" value="ARM_REPEAT"/>
    <property type="match status" value="1"/>
</dbReference>
<accession>A0A2T9YI41</accession>
<dbReference type="GO" id="GO:0005795">
    <property type="term" value="C:Golgi stack"/>
    <property type="evidence" value="ECO:0007669"/>
    <property type="project" value="TreeGrafter"/>
</dbReference>
<gene>
    <name evidence="8" type="ORF">BB560_006089</name>
</gene>
<feature type="domain" description="Vesicle tethering protein Uso1/P115-like head" evidence="7">
    <location>
        <begin position="395"/>
        <end position="693"/>
    </location>
</feature>
<name>A0A2T9YI41_9FUNG</name>
<dbReference type="Gene3D" id="1.25.10.10">
    <property type="entry name" value="Leucine-rich Repeat Variant"/>
    <property type="match status" value="1"/>
</dbReference>
<dbReference type="OrthoDB" id="198977at2759"/>
<keyword evidence="9" id="KW-1185">Reference proteome</keyword>
<keyword evidence="2" id="KW-0333">Golgi apparatus</keyword>
<protein>
    <recommendedName>
        <fullName evidence="7">Vesicle tethering protein Uso1/P115-like head domain-containing protein</fullName>
    </recommendedName>
</protein>
<dbReference type="InterPro" id="IPR006953">
    <property type="entry name" value="Vesicle_Uso1_P115_head"/>
</dbReference>
<feature type="compositionally biased region" description="Basic and acidic residues" evidence="6">
    <location>
        <begin position="738"/>
        <end position="750"/>
    </location>
</feature>
<feature type="compositionally biased region" description="Polar residues" evidence="6">
    <location>
        <begin position="713"/>
        <end position="737"/>
    </location>
</feature>